<organism evidence="1 2">
    <name type="scientific">Pyronema omphalodes (strain CBS 100304)</name>
    <name type="common">Pyronema confluens</name>
    <dbReference type="NCBI Taxonomy" id="1076935"/>
    <lineage>
        <taxon>Eukaryota</taxon>
        <taxon>Fungi</taxon>
        <taxon>Dikarya</taxon>
        <taxon>Ascomycota</taxon>
        <taxon>Pezizomycotina</taxon>
        <taxon>Pezizomycetes</taxon>
        <taxon>Pezizales</taxon>
        <taxon>Pyronemataceae</taxon>
        <taxon>Pyronema</taxon>
    </lineage>
</organism>
<evidence type="ECO:0000313" key="2">
    <source>
        <dbReference type="Proteomes" id="UP000018144"/>
    </source>
</evidence>
<proteinExistence type="predicted"/>
<evidence type="ECO:0000313" key="1">
    <source>
        <dbReference type="EMBL" id="CCX08026.1"/>
    </source>
</evidence>
<keyword evidence="2" id="KW-1185">Reference proteome</keyword>
<name>U4L6H1_PYROM</name>
<accession>U4L6H1</accession>
<dbReference type="AlphaFoldDB" id="U4L6H1"/>
<protein>
    <submittedName>
        <fullName evidence="1">Uncharacterized protein</fullName>
    </submittedName>
</protein>
<reference evidence="1 2" key="1">
    <citation type="journal article" date="2013" name="PLoS Genet.">
        <title>The genome and development-dependent transcriptomes of Pyronema confluens: a window into fungal evolution.</title>
        <authorList>
            <person name="Traeger S."/>
            <person name="Altegoer F."/>
            <person name="Freitag M."/>
            <person name="Gabaldon T."/>
            <person name="Kempken F."/>
            <person name="Kumar A."/>
            <person name="Marcet-Houben M."/>
            <person name="Poggeler S."/>
            <person name="Stajich J.E."/>
            <person name="Nowrousian M."/>
        </authorList>
    </citation>
    <scope>NUCLEOTIDE SEQUENCE [LARGE SCALE GENOMIC DNA]</scope>
    <source>
        <strain evidence="2">CBS 100304</strain>
        <tissue evidence="1">Vegetative mycelium</tissue>
    </source>
</reference>
<gene>
    <name evidence="1" type="ORF">PCON_07615</name>
</gene>
<dbReference type="EMBL" id="HF935389">
    <property type="protein sequence ID" value="CCX08026.1"/>
    <property type="molecule type" value="Genomic_DNA"/>
</dbReference>
<sequence length="120" mass="13401">MSLLLSPGLTPPPISPKSWHFLQLGYKAIDRTTSLCVKHAILCHLQLSHWIEDQSALGRQSSAKPNISPFELGSNSVHTPGRCTEVSLSFPLNLRAFESFLPRLNRAHRVHQILSSLRLP</sequence>
<dbReference type="Proteomes" id="UP000018144">
    <property type="component" value="Unassembled WGS sequence"/>
</dbReference>